<gene>
    <name evidence="2" type="ORF">ALC56_09557</name>
</gene>
<evidence type="ECO:0000313" key="3">
    <source>
        <dbReference type="Proteomes" id="UP000078541"/>
    </source>
</evidence>
<evidence type="ECO:0008006" key="4">
    <source>
        <dbReference type="Google" id="ProtNLM"/>
    </source>
</evidence>
<sequence>MCLHELSVIDDTLEALDVPKEYQRLRNFIIRIIITWIVCIFYYEASYLFMISYIQVFDRLDFIFIFDVLSYIFLIQYPTYINILSTLIWGTILRYTSSRFHQINNRLQIFCSDLFENNADRRQNRCILVRQQITAVKGSKQYIWIIM</sequence>
<protein>
    <recommendedName>
        <fullName evidence="4">Gustatory receptor</fullName>
    </recommendedName>
</protein>
<organism evidence="2 3">
    <name type="scientific">Trachymyrmex septentrionalis</name>
    <dbReference type="NCBI Taxonomy" id="34720"/>
    <lineage>
        <taxon>Eukaryota</taxon>
        <taxon>Metazoa</taxon>
        <taxon>Ecdysozoa</taxon>
        <taxon>Arthropoda</taxon>
        <taxon>Hexapoda</taxon>
        <taxon>Insecta</taxon>
        <taxon>Pterygota</taxon>
        <taxon>Neoptera</taxon>
        <taxon>Endopterygota</taxon>
        <taxon>Hymenoptera</taxon>
        <taxon>Apocrita</taxon>
        <taxon>Aculeata</taxon>
        <taxon>Formicoidea</taxon>
        <taxon>Formicidae</taxon>
        <taxon>Myrmicinae</taxon>
        <taxon>Trachymyrmex</taxon>
    </lineage>
</organism>
<accession>A0A151JUZ1</accession>
<evidence type="ECO:0000313" key="2">
    <source>
        <dbReference type="EMBL" id="KYN36094.1"/>
    </source>
</evidence>
<name>A0A151JUZ1_9HYME</name>
<proteinExistence type="predicted"/>
<keyword evidence="1" id="KW-0472">Membrane</keyword>
<reference evidence="2 3" key="1">
    <citation type="submission" date="2016-03" db="EMBL/GenBank/DDBJ databases">
        <title>Trachymyrmex septentrionalis WGS genome.</title>
        <authorList>
            <person name="Nygaard S."/>
            <person name="Hu H."/>
            <person name="Boomsma J."/>
            <person name="Zhang G."/>
        </authorList>
    </citation>
    <scope>NUCLEOTIDE SEQUENCE [LARGE SCALE GENOMIC DNA]</scope>
    <source>
        <strain evidence="2">Tsep2-gDNA-1</strain>
        <tissue evidence="2">Whole body</tissue>
    </source>
</reference>
<feature type="transmembrane region" description="Helical" evidence="1">
    <location>
        <begin position="62"/>
        <end position="89"/>
    </location>
</feature>
<keyword evidence="1" id="KW-0812">Transmembrane</keyword>
<dbReference type="AlphaFoldDB" id="A0A151JUZ1"/>
<dbReference type="EMBL" id="KQ981759">
    <property type="protein sequence ID" value="KYN36094.1"/>
    <property type="molecule type" value="Genomic_DNA"/>
</dbReference>
<keyword evidence="1" id="KW-1133">Transmembrane helix</keyword>
<evidence type="ECO:0000256" key="1">
    <source>
        <dbReference type="SAM" id="Phobius"/>
    </source>
</evidence>
<dbReference type="Proteomes" id="UP000078541">
    <property type="component" value="Unassembled WGS sequence"/>
</dbReference>
<keyword evidence="3" id="KW-1185">Reference proteome</keyword>
<feature type="transmembrane region" description="Helical" evidence="1">
    <location>
        <begin position="28"/>
        <end position="50"/>
    </location>
</feature>